<evidence type="ECO:0000256" key="10">
    <source>
        <dbReference type="ARBA" id="ARBA00023239"/>
    </source>
</evidence>
<dbReference type="KEGG" id="pmm:PMM1716"/>
<dbReference type="CDD" id="cd01563">
    <property type="entry name" value="Thr-synth_1"/>
    <property type="match status" value="1"/>
</dbReference>
<evidence type="ECO:0000259" key="17">
    <source>
        <dbReference type="Pfam" id="PF00291"/>
    </source>
</evidence>
<dbReference type="InterPro" id="IPR050147">
    <property type="entry name" value="Ser/Thr_Dehydratase"/>
</dbReference>
<evidence type="ECO:0000256" key="4">
    <source>
        <dbReference type="ARBA" id="ARBA00005517"/>
    </source>
</evidence>
<dbReference type="InterPro" id="IPR001926">
    <property type="entry name" value="TrpB-like_PALP"/>
</dbReference>
<dbReference type="AlphaFoldDB" id="Q7TU15"/>
<proteinExistence type="inferred from homology"/>
<dbReference type="Pfam" id="PF00291">
    <property type="entry name" value="PALP"/>
    <property type="match status" value="1"/>
</dbReference>
<dbReference type="STRING" id="59919.PMM1716"/>
<feature type="cross-link" description="Isoglutamyl lysine isopeptide (Lys-Gln) (interchain with Q-Cter in protein Pup)" evidence="16">
    <location>
        <position position="161"/>
    </location>
</feature>
<protein>
    <recommendedName>
        <fullName evidence="6 12">Threonine synthase</fullName>
        <ecNumber evidence="5 12">4.2.3.1</ecNumber>
    </recommendedName>
</protein>
<dbReference type="InterPro" id="IPR004450">
    <property type="entry name" value="Thr_synthase-like"/>
</dbReference>
<evidence type="ECO:0000256" key="5">
    <source>
        <dbReference type="ARBA" id="ARBA00013028"/>
    </source>
</evidence>
<accession>Q7TU15</accession>
<keyword evidence="8 13" id="KW-0791">Threonine biosynthesis</keyword>
<dbReference type="Proteomes" id="UP000001026">
    <property type="component" value="Chromosome"/>
</dbReference>
<dbReference type="EC" id="4.2.3.1" evidence="5 12"/>
<dbReference type="GO" id="GO:0004794">
    <property type="term" value="F:threonine deaminase activity"/>
    <property type="evidence" value="ECO:0007669"/>
    <property type="project" value="TreeGrafter"/>
</dbReference>
<evidence type="ECO:0000256" key="12">
    <source>
        <dbReference type="NCBIfam" id="TIGR00260"/>
    </source>
</evidence>
<evidence type="ECO:0000256" key="13">
    <source>
        <dbReference type="PIRNR" id="PIRNR038945"/>
    </source>
</evidence>
<dbReference type="InterPro" id="IPR000634">
    <property type="entry name" value="Ser/Thr_deHydtase_PyrdxlP-BS"/>
</dbReference>
<dbReference type="GO" id="GO:0009097">
    <property type="term" value="P:isoleucine biosynthetic process"/>
    <property type="evidence" value="ECO:0007669"/>
    <property type="project" value="TreeGrafter"/>
</dbReference>
<dbReference type="InterPro" id="IPR026260">
    <property type="entry name" value="Thr_Synthase_bac/arc"/>
</dbReference>
<comment type="similarity">
    <text evidence="4 13">Belongs to the threonine synthase family.</text>
</comment>
<evidence type="ECO:0000256" key="11">
    <source>
        <dbReference type="ARBA" id="ARBA00049144"/>
    </source>
</evidence>
<feature type="binding site" evidence="14">
    <location>
        <position position="332"/>
    </location>
    <ligand>
        <name>pyridoxal 5'-phosphate</name>
        <dbReference type="ChEBI" id="CHEBI:597326"/>
    </ligand>
</feature>
<feature type="binding site" evidence="14">
    <location>
        <position position="105"/>
    </location>
    <ligand>
        <name>pyridoxal 5'-phosphate</name>
        <dbReference type="ChEBI" id="CHEBI:597326"/>
    </ligand>
</feature>
<comment type="function">
    <text evidence="2 13">Catalyzes the gamma-elimination of phosphate from L-phosphohomoserine and the beta-addition of water to produce L-threonine.</text>
</comment>
<dbReference type="GO" id="GO:0003941">
    <property type="term" value="F:L-serine ammonia-lyase activity"/>
    <property type="evidence" value="ECO:0007669"/>
    <property type="project" value="TreeGrafter"/>
</dbReference>
<organism evidence="18 19">
    <name type="scientific">Prochlorococcus marinus subsp. pastoris (strain CCMP1986 / NIES-2087 / MED4)</name>
    <dbReference type="NCBI Taxonomy" id="59919"/>
    <lineage>
        <taxon>Bacteria</taxon>
        <taxon>Bacillati</taxon>
        <taxon>Cyanobacteriota</taxon>
        <taxon>Cyanophyceae</taxon>
        <taxon>Synechococcales</taxon>
        <taxon>Prochlorococcaceae</taxon>
        <taxon>Prochlorococcus</taxon>
    </lineage>
</organism>
<comment type="cofactor">
    <cofactor evidence="1 13 14">
        <name>pyridoxal 5'-phosphate</name>
        <dbReference type="ChEBI" id="CHEBI:597326"/>
    </cofactor>
</comment>
<evidence type="ECO:0000256" key="3">
    <source>
        <dbReference type="ARBA" id="ARBA00004979"/>
    </source>
</evidence>
<dbReference type="OrthoDB" id="9778118at2"/>
<feature type="modified residue" description="N6-(pyridoxal phosphate)lysine" evidence="15">
    <location>
        <position position="79"/>
    </location>
</feature>
<keyword evidence="9 13" id="KW-0663">Pyridoxal phosphate</keyword>
<evidence type="ECO:0000256" key="6">
    <source>
        <dbReference type="ARBA" id="ARBA00018679"/>
    </source>
</evidence>
<evidence type="ECO:0000256" key="14">
    <source>
        <dbReference type="PIRSR" id="PIRSR038945-1"/>
    </source>
</evidence>
<evidence type="ECO:0000256" key="1">
    <source>
        <dbReference type="ARBA" id="ARBA00001933"/>
    </source>
</evidence>
<dbReference type="PIRSF" id="PIRSF038945">
    <property type="entry name" value="Thr_synthase"/>
    <property type="match status" value="1"/>
</dbReference>
<evidence type="ECO:0000256" key="16">
    <source>
        <dbReference type="PIRSR" id="PIRSR038945-3"/>
    </source>
</evidence>
<dbReference type="UniPathway" id="UPA00050">
    <property type="reaction ID" value="UER00065"/>
</dbReference>
<gene>
    <name evidence="18" type="primary">thrC</name>
    <name evidence="18" type="ordered locus">PMM1716</name>
</gene>
<dbReference type="PROSITE" id="PS00165">
    <property type="entry name" value="DEHYDRATASE_SER_THR"/>
    <property type="match status" value="1"/>
</dbReference>
<dbReference type="GO" id="GO:0030170">
    <property type="term" value="F:pyridoxal phosphate binding"/>
    <property type="evidence" value="ECO:0007669"/>
    <property type="project" value="InterPro"/>
</dbReference>
<dbReference type="GO" id="GO:0006567">
    <property type="term" value="P:L-threonine catabolic process"/>
    <property type="evidence" value="ECO:0007669"/>
    <property type="project" value="TreeGrafter"/>
</dbReference>
<dbReference type="FunFam" id="3.40.50.1100:FF:000014">
    <property type="entry name" value="Threonine synthase"/>
    <property type="match status" value="1"/>
</dbReference>
<reference evidence="18 19" key="1">
    <citation type="journal article" date="2003" name="Nature">
        <title>Genome divergence in two Prochlorococcus ecotypes reflects oceanic niche differentiation.</title>
        <authorList>
            <person name="Rocap G."/>
            <person name="Larimer F.W."/>
            <person name="Lamerdin J.E."/>
            <person name="Malfatti S."/>
            <person name="Chain P."/>
            <person name="Ahlgren N.A."/>
            <person name="Arellano A."/>
            <person name="Coleman M."/>
            <person name="Hauser L."/>
            <person name="Hess W.R."/>
            <person name="Johnson Z.I."/>
            <person name="Land M.L."/>
            <person name="Lindell D."/>
            <person name="Post A.F."/>
            <person name="Regala W."/>
            <person name="Shah M."/>
            <person name="Shaw S.L."/>
            <person name="Steglich C."/>
            <person name="Sullivan M.B."/>
            <person name="Ting C.S."/>
            <person name="Tolonen A."/>
            <person name="Webb E.A."/>
            <person name="Zinser E.R."/>
            <person name="Chisholm S.W."/>
        </authorList>
    </citation>
    <scope>NUCLEOTIDE SEQUENCE [LARGE SCALE GENOMIC DNA]</scope>
    <source>
        <strain evidence="19">CCMP1986 / NIES-2087 / MED4</strain>
    </source>
</reference>
<keyword evidence="10 13" id="KW-0456">Lyase</keyword>
<evidence type="ECO:0000256" key="2">
    <source>
        <dbReference type="ARBA" id="ARBA00003648"/>
    </source>
</evidence>
<evidence type="ECO:0000256" key="8">
    <source>
        <dbReference type="ARBA" id="ARBA00022697"/>
    </source>
</evidence>
<dbReference type="PANTHER" id="PTHR48078:SF6">
    <property type="entry name" value="L-THREONINE DEHYDRATASE CATABOLIC TDCB"/>
    <property type="match status" value="1"/>
</dbReference>
<evidence type="ECO:0000256" key="15">
    <source>
        <dbReference type="PIRSR" id="PIRSR038945-2"/>
    </source>
</evidence>
<evidence type="ECO:0000313" key="18">
    <source>
        <dbReference type="EMBL" id="CAE20175.1"/>
    </source>
</evidence>
<comment type="pathway">
    <text evidence="3 13">Amino-acid biosynthesis; L-threonine biosynthesis; L-threonine from L-aspartate: step 5/5.</text>
</comment>
<name>Q7TU15_PROMP</name>
<dbReference type="GO" id="GO:0004795">
    <property type="term" value="F:threonine synthase activity"/>
    <property type="evidence" value="ECO:0007669"/>
    <property type="project" value="UniProtKB-UniRule"/>
</dbReference>
<comment type="catalytic activity">
    <reaction evidence="11 13">
        <text>O-phospho-L-homoserine + H2O = L-threonine + phosphate</text>
        <dbReference type="Rhea" id="RHEA:10840"/>
        <dbReference type="ChEBI" id="CHEBI:15377"/>
        <dbReference type="ChEBI" id="CHEBI:43474"/>
        <dbReference type="ChEBI" id="CHEBI:57590"/>
        <dbReference type="ChEBI" id="CHEBI:57926"/>
        <dbReference type="EC" id="4.2.3.1"/>
    </reaction>
</comment>
<dbReference type="GO" id="GO:0006565">
    <property type="term" value="P:L-serine catabolic process"/>
    <property type="evidence" value="ECO:0007669"/>
    <property type="project" value="TreeGrafter"/>
</dbReference>
<dbReference type="SUPFAM" id="SSF53686">
    <property type="entry name" value="Tryptophan synthase beta subunit-like PLP-dependent enzymes"/>
    <property type="match status" value="1"/>
</dbReference>
<dbReference type="Gene3D" id="3.40.50.1100">
    <property type="match status" value="2"/>
</dbReference>
<dbReference type="RefSeq" id="WP_011133343.1">
    <property type="nucleotide sequence ID" value="NC_005072.1"/>
</dbReference>
<evidence type="ECO:0000256" key="9">
    <source>
        <dbReference type="ARBA" id="ARBA00022898"/>
    </source>
</evidence>
<dbReference type="NCBIfam" id="TIGR00260">
    <property type="entry name" value="thrC"/>
    <property type="match status" value="1"/>
</dbReference>
<dbReference type="EMBL" id="BX548174">
    <property type="protein sequence ID" value="CAE20175.1"/>
    <property type="molecule type" value="Genomic_DNA"/>
</dbReference>
<feature type="binding site" evidence="14">
    <location>
        <begin position="205"/>
        <end position="209"/>
    </location>
    <ligand>
        <name>pyridoxal 5'-phosphate</name>
        <dbReference type="ChEBI" id="CHEBI:597326"/>
    </ligand>
</feature>
<sequence>MSILNKIKNKFSFNYRKKRWPGLINAYKQYLPVSSKTPIISLNEGNTPLILSKSISDLIGNDTKVYLKYDGLNPTGSFKDRGMTMAISKAKEEGREAVICASTGNTSAAAAAYASRGGLKSYVLIPDGYVAQGKLAQALMYGAEIISIQGNFDKALEIVRKLSSEYPINLVNSVNPYRIQGQKTAAFEIVDDLGIAPDWLCIPMGNAGNITAYWLGFKEYAKIKKNLKLPLMMGFQSEGSAPLVKNIIVQDPETIATAIRIGNPVNRDKAKIVKKESKGDFQSVTDEEIIVAYKMLAKEGIFCEPASAASVAGLIKNKNRIKKESTIVCVLTGNGLKDPDCAIKNNDAIFQKNIEPSLKNITKILGY</sequence>
<dbReference type="GO" id="GO:0009088">
    <property type="term" value="P:threonine biosynthetic process"/>
    <property type="evidence" value="ECO:0007669"/>
    <property type="project" value="UniProtKB-UniRule"/>
</dbReference>
<feature type="domain" description="Tryptophan synthase beta chain-like PALP" evidence="17">
    <location>
        <begin position="40"/>
        <end position="333"/>
    </location>
</feature>
<dbReference type="eggNOG" id="COG0498">
    <property type="taxonomic scope" value="Bacteria"/>
</dbReference>
<keyword evidence="18" id="KW-0808">Transferase</keyword>
<dbReference type="HOGENOM" id="CLU_028142_0_0_3"/>
<dbReference type="PANTHER" id="PTHR48078">
    <property type="entry name" value="THREONINE DEHYDRATASE, MITOCHONDRIAL-RELATED"/>
    <property type="match status" value="1"/>
</dbReference>
<dbReference type="GO" id="GO:0016740">
    <property type="term" value="F:transferase activity"/>
    <property type="evidence" value="ECO:0007669"/>
    <property type="project" value="UniProtKB-KW"/>
</dbReference>
<evidence type="ECO:0000313" key="19">
    <source>
        <dbReference type="Proteomes" id="UP000001026"/>
    </source>
</evidence>
<evidence type="ECO:0000256" key="7">
    <source>
        <dbReference type="ARBA" id="ARBA00022605"/>
    </source>
</evidence>
<keyword evidence="7 13" id="KW-0028">Amino-acid biosynthesis</keyword>
<dbReference type="InterPro" id="IPR036052">
    <property type="entry name" value="TrpB-like_PALP_sf"/>
</dbReference>